<dbReference type="OrthoDB" id="10438203at2759"/>
<accession>A0A9N9PNT6</accession>
<proteinExistence type="predicted"/>
<evidence type="ECO:0000256" key="2">
    <source>
        <dbReference type="SAM" id="Coils"/>
    </source>
</evidence>
<name>A0A9N9PNT6_9HELO</name>
<keyword evidence="2" id="KW-0175">Coiled coil</keyword>
<keyword evidence="1" id="KW-0539">Nucleus</keyword>
<dbReference type="GO" id="GO:0008270">
    <property type="term" value="F:zinc ion binding"/>
    <property type="evidence" value="ECO:0007669"/>
    <property type="project" value="InterPro"/>
</dbReference>
<feature type="region of interest" description="Disordered" evidence="3">
    <location>
        <begin position="22"/>
        <end position="43"/>
    </location>
</feature>
<protein>
    <recommendedName>
        <fullName evidence="4">Zn(2)-C6 fungal-type domain-containing protein</fullName>
    </recommendedName>
</protein>
<evidence type="ECO:0000259" key="4">
    <source>
        <dbReference type="PROSITE" id="PS50048"/>
    </source>
</evidence>
<evidence type="ECO:0000256" key="1">
    <source>
        <dbReference type="ARBA" id="ARBA00023242"/>
    </source>
</evidence>
<evidence type="ECO:0000313" key="5">
    <source>
        <dbReference type="EMBL" id="CAG8950003.1"/>
    </source>
</evidence>
<dbReference type="PROSITE" id="PS50048">
    <property type="entry name" value="ZN2_CY6_FUNGAL_2"/>
    <property type="match status" value="1"/>
</dbReference>
<evidence type="ECO:0000313" key="6">
    <source>
        <dbReference type="Proteomes" id="UP000696280"/>
    </source>
</evidence>
<comment type="caution">
    <text evidence="5">The sequence shown here is derived from an EMBL/GenBank/DDBJ whole genome shotgun (WGS) entry which is preliminary data.</text>
</comment>
<gene>
    <name evidence="5" type="ORF">HYFRA_00004336</name>
</gene>
<dbReference type="GO" id="GO:0000981">
    <property type="term" value="F:DNA-binding transcription factor activity, RNA polymerase II-specific"/>
    <property type="evidence" value="ECO:0007669"/>
    <property type="project" value="InterPro"/>
</dbReference>
<dbReference type="EMBL" id="CAJVRL010000025">
    <property type="protein sequence ID" value="CAG8950003.1"/>
    <property type="molecule type" value="Genomic_DNA"/>
</dbReference>
<dbReference type="SUPFAM" id="SSF57701">
    <property type="entry name" value="Zn2/Cys6 DNA-binding domain"/>
    <property type="match status" value="1"/>
</dbReference>
<dbReference type="AlphaFoldDB" id="A0A9N9PNT6"/>
<sequence length="198" mass="21962">MTSDPRDDALRHDRQALLDAIESAVTKTPSQEPKHEEPGSAPTHASSAFAQYVLENSSSRFGESTSGSSCELSDKYGGLRRVVSGHVVNPYGIVPVFSPTEQEAAILNSAPDHDPLRPIEGRIEIILDYREQLNRQEIRAKEIRKEMELSIANQNGGTTGIACRYCIRRRIRCFGSDTNPEVCANCLRFHVDCVFDSI</sequence>
<organism evidence="5 6">
    <name type="scientific">Hymenoscyphus fraxineus</name>
    <dbReference type="NCBI Taxonomy" id="746836"/>
    <lineage>
        <taxon>Eukaryota</taxon>
        <taxon>Fungi</taxon>
        <taxon>Dikarya</taxon>
        <taxon>Ascomycota</taxon>
        <taxon>Pezizomycotina</taxon>
        <taxon>Leotiomycetes</taxon>
        <taxon>Helotiales</taxon>
        <taxon>Helotiaceae</taxon>
        <taxon>Hymenoscyphus</taxon>
    </lineage>
</organism>
<dbReference type="Proteomes" id="UP000696280">
    <property type="component" value="Unassembled WGS sequence"/>
</dbReference>
<feature type="domain" description="Zn(2)-C6 fungal-type" evidence="4">
    <location>
        <begin position="162"/>
        <end position="195"/>
    </location>
</feature>
<dbReference type="InterPro" id="IPR036864">
    <property type="entry name" value="Zn2-C6_fun-type_DNA-bd_sf"/>
</dbReference>
<reference evidence="5" key="1">
    <citation type="submission" date="2021-07" db="EMBL/GenBank/DDBJ databases">
        <authorList>
            <person name="Durling M."/>
        </authorList>
    </citation>
    <scope>NUCLEOTIDE SEQUENCE</scope>
</reference>
<dbReference type="Gene3D" id="4.10.240.10">
    <property type="entry name" value="Zn(2)-C6 fungal-type DNA-binding domain"/>
    <property type="match status" value="1"/>
</dbReference>
<evidence type="ECO:0000256" key="3">
    <source>
        <dbReference type="SAM" id="MobiDB-lite"/>
    </source>
</evidence>
<feature type="coiled-coil region" evidence="2">
    <location>
        <begin position="126"/>
        <end position="153"/>
    </location>
</feature>
<keyword evidence="6" id="KW-1185">Reference proteome</keyword>
<dbReference type="Pfam" id="PF00172">
    <property type="entry name" value="Zn_clus"/>
    <property type="match status" value="1"/>
</dbReference>
<dbReference type="InterPro" id="IPR001138">
    <property type="entry name" value="Zn2Cys6_DnaBD"/>
</dbReference>